<evidence type="ECO:0000256" key="9">
    <source>
        <dbReference type="ARBA" id="ARBA00022723"/>
    </source>
</evidence>
<evidence type="ECO:0000256" key="2">
    <source>
        <dbReference type="ARBA" id="ARBA00001947"/>
    </source>
</evidence>
<evidence type="ECO:0000256" key="5">
    <source>
        <dbReference type="ARBA" id="ARBA00012384"/>
    </source>
</evidence>
<comment type="cofactor">
    <cofactor evidence="2">
        <name>Zn(2+)</name>
        <dbReference type="ChEBI" id="CHEBI:29105"/>
    </cofactor>
</comment>
<keyword evidence="10" id="KW-0862">Zinc</keyword>
<reference evidence="17 18" key="1">
    <citation type="submission" date="2023-07" db="EMBL/GenBank/DDBJ databases">
        <authorList>
            <person name="Girao M."/>
            <person name="Carvalho M.F."/>
        </authorList>
    </citation>
    <scope>NUCLEOTIDE SEQUENCE [LARGE SCALE GENOMIC DNA]</scope>
    <source>
        <strain evidence="17 18">YIM65754</strain>
    </source>
</reference>
<organism evidence="17 18">
    <name type="scientific">Rhodococcus artemisiae</name>
    <dbReference type="NCBI Taxonomy" id="714159"/>
    <lineage>
        <taxon>Bacteria</taxon>
        <taxon>Bacillati</taxon>
        <taxon>Actinomycetota</taxon>
        <taxon>Actinomycetes</taxon>
        <taxon>Mycobacteriales</taxon>
        <taxon>Nocardiaceae</taxon>
        <taxon>Rhodococcus</taxon>
    </lineage>
</organism>
<dbReference type="Proteomes" id="UP001336020">
    <property type="component" value="Unassembled WGS sequence"/>
</dbReference>
<dbReference type="PANTHER" id="PTHR11943:SF1">
    <property type="entry name" value="GALACTOSE-1-PHOSPHATE URIDYLYLTRANSFERASE"/>
    <property type="match status" value="1"/>
</dbReference>
<dbReference type="Pfam" id="PF01087">
    <property type="entry name" value="GalP_UDP_transf"/>
    <property type="match status" value="1"/>
</dbReference>
<dbReference type="InterPro" id="IPR005849">
    <property type="entry name" value="GalP_Utransf_N"/>
</dbReference>
<accession>A0ABU7LHJ8</accession>
<feature type="domain" description="Galactose-1-phosphate uridyl transferase C-terminal" evidence="16">
    <location>
        <begin position="202"/>
        <end position="351"/>
    </location>
</feature>
<dbReference type="InterPro" id="IPR001937">
    <property type="entry name" value="GalP_UDPtransf1"/>
</dbReference>
<evidence type="ECO:0000259" key="15">
    <source>
        <dbReference type="Pfam" id="PF01087"/>
    </source>
</evidence>
<dbReference type="InterPro" id="IPR019779">
    <property type="entry name" value="GalP_UDPtransf1_His-AS"/>
</dbReference>
<keyword evidence="7 14" id="KW-0808">Transferase</keyword>
<dbReference type="EC" id="2.7.7.12" evidence="5 13"/>
<dbReference type="InterPro" id="IPR036265">
    <property type="entry name" value="HIT-like_sf"/>
</dbReference>
<comment type="similarity">
    <text evidence="4 14">Belongs to the galactose-1-phosphate uridylyltransferase type 1 family.</text>
</comment>
<dbReference type="GO" id="GO:0008108">
    <property type="term" value="F:UDP-glucose:hexose-1-phosphate uridylyltransferase activity"/>
    <property type="evidence" value="ECO:0007669"/>
    <property type="project" value="UniProtKB-EC"/>
</dbReference>
<keyword evidence="9 14" id="KW-0479">Metal-binding</keyword>
<evidence type="ECO:0000259" key="16">
    <source>
        <dbReference type="Pfam" id="PF02744"/>
    </source>
</evidence>
<evidence type="ECO:0000256" key="14">
    <source>
        <dbReference type="RuleBase" id="RU000506"/>
    </source>
</evidence>
<feature type="domain" description="Galactose-1-phosphate uridyl transferase N-terminal" evidence="15">
    <location>
        <begin position="113"/>
        <end position="188"/>
    </location>
</feature>
<dbReference type="Gene3D" id="3.30.428.10">
    <property type="entry name" value="HIT-like"/>
    <property type="match status" value="2"/>
</dbReference>
<comment type="pathway">
    <text evidence="3 14">Carbohydrate metabolism; galactose metabolism.</text>
</comment>
<evidence type="ECO:0000256" key="12">
    <source>
        <dbReference type="ARBA" id="ARBA00023277"/>
    </source>
</evidence>
<dbReference type="EMBL" id="JAUTXY010000015">
    <property type="protein sequence ID" value="MEE2061040.1"/>
    <property type="molecule type" value="Genomic_DNA"/>
</dbReference>
<evidence type="ECO:0000256" key="4">
    <source>
        <dbReference type="ARBA" id="ARBA00010951"/>
    </source>
</evidence>
<dbReference type="Pfam" id="PF02744">
    <property type="entry name" value="GalP_UDP_tr_C"/>
    <property type="match status" value="1"/>
</dbReference>
<evidence type="ECO:0000256" key="1">
    <source>
        <dbReference type="ARBA" id="ARBA00001107"/>
    </source>
</evidence>
<dbReference type="SUPFAM" id="SSF54197">
    <property type="entry name" value="HIT-like"/>
    <property type="match status" value="2"/>
</dbReference>
<evidence type="ECO:0000256" key="13">
    <source>
        <dbReference type="NCBIfam" id="TIGR00209"/>
    </source>
</evidence>
<dbReference type="PIRSF" id="PIRSF000808">
    <property type="entry name" value="GalT"/>
    <property type="match status" value="1"/>
</dbReference>
<dbReference type="PROSITE" id="PS00117">
    <property type="entry name" value="GAL_P_UDP_TRANSF_I"/>
    <property type="match status" value="1"/>
</dbReference>
<evidence type="ECO:0000256" key="8">
    <source>
        <dbReference type="ARBA" id="ARBA00022695"/>
    </source>
</evidence>
<name>A0ABU7LHJ8_9NOCA</name>
<evidence type="ECO:0000256" key="6">
    <source>
        <dbReference type="ARBA" id="ARBA00016340"/>
    </source>
</evidence>
<evidence type="ECO:0000313" key="17">
    <source>
        <dbReference type="EMBL" id="MEE2061040.1"/>
    </source>
</evidence>
<keyword evidence="12 14" id="KW-0119">Carbohydrate metabolism</keyword>
<evidence type="ECO:0000256" key="11">
    <source>
        <dbReference type="ARBA" id="ARBA00023144"/>
    </source>
</evidence>
<keyword evidence="18" id="KW-1185">Reference proteome</keyword>
<dbReference type="PANTHER" id="PTHR11943">
    <property type="entry name" value="GALACTOSE-1-PHOSPHATE URIDYLYLTRANSFERASE"/>
    <property type="match status" value="1"/>
</dbReference>
<gene>
    <name evidence="17" type="primary">galT</name>
    <name evidence="17" type="ORF">Q7514_26295</name>
</gene>
<evidence type="ECO:0000313" key="18">
    <source>
        <dbReference type="Proteomes" id="UP001336020"/>
    </source>
</evidence>
<keyword evidence="8 14" id="KW-0548">Nucleotidyltransferase</keyword>
<protein>
    <recommendedName>
        <fullName evidence="6 13">Galactose-1-phosphate uridylyltransferase</fullName>
        <ecNumber evidence="5 13">2.7.7.12</ecNumber>
    </recommendedName>
</protein>
<sequence length="353" mass="39121">MRQTVTQLADGRGLIFFDDTEPYVGGAATRAAHDRRELPTVVAASEVRIDPLTGDPVTFAAHRMDRTFLPSVAECPLCPTRPGASTEIPADDYDVAVFENRFPALSSGGGSTGGRCEVVSFTADHDARFADLPVTRARTVIDVLASRTAALSSLPGVQQVFCFENRGVEIGVTLEHPHGQIYAYPFLPPRTQTLLERARDHHERTGRSLQRDILDAERRTGTRVVWSGEWWTAYVPAAARWPIEVHLAPHRDVPDLTALVDAERDELALAYRGMLGRVDRFFDGLDRVPYIAAWHQAPVGDGREHGRLFCQIFSLRRAPDKLKYLAGSESAMGAWISDTTPERIAERLRELAP</sequence>
<keyword evidence="11 14" id="KW-0299">Galactose metabolism</keyword>
<dbReference type="NCBIfam" id="TIGR00209">
    <property type="entry name" value="galT_1"/>
    <property type="match status" value="1"/>
</dbReference>
<comment type="caution">
    <text evidence="17">The sequence shown here is derived from an EMBL/GenBank/DDBJ whole genome shotgun (WGS) entry which is preliminary data.</text>
</comment>
<evidence type="ECO:0000256" key="10">
    <source>
        <dbReference type="ARBA" id="ARBA00022833"/>
    </source>
</evidence>
<dbReference type="InterPro" id="IPR005850">
    <property type="entry name" value="GalP_Utransf_C"/>
</dbReference>
<evidence type="ECO:0000256" key="7">
    <source>
        <dbReference type="ARBA" id="ARBA00022679"/>
    </source>
</evidence>
<comment type="catalytic activity">
    <reaction evidence="1 14">
        <text>alpha-D-galactose 1-phosphate + UDP-alpha-D-glucose = alpha-D-glucose 1-phosphate + UDP-alpha-D-galactose</text>
        <dbReference type="Rhea" id="RHEA:13989"/>
        <dbReference type="ChEBI" id="CHEBI:58336"/>
        <dbReference type="ChEBI" id="CHEBI:58601"/>
        <dbReference type="ChEBI" id="CHEBI:58885"/>
        <dbReference type="ChEBI" id="CHEBI:66914"/>
        <dbReference type="EC" id="2.7.7.12"/>
    </reaction>
</comment>
<evidence type="ECO:0000256" key="3">
    <source>
        <dbReference type="ARBA" id="ARBA00004947"/>
    </source>
</evidence>
<proteinExistence type="inferred from homology"/>
<dbReference type="RefSeq" id="WP_330136204.1">
    <property type="nucleotide sequence ID" value="NZ_JAUTXY010000015.1"/>
</dbReference>